<dbReference type="Gene3D" id="1.10.287.130">
    <property type="match status" value="1"/>
</dbReference>
<accession>A0A1F4TM95</accession>
<evidence type="ECO:0000313" key="15">
    <source>
        <dbReference type="Proteomes" id="UP000177309"/>
    </source>
</evidence>
<sequence>MQYSEIEEKVLIRDVKEKISWSIWVRYVVVALASFLLYLSFFDNSYLQLSLGLIAFVFSYNALAHIFFWLKKRASLVFLLSFRNFLLVLDVLAVTILIYITGVTESPYWFLYLVLIIISGFGIYTPSSVTVFIIAFFSTVFYLGMLWLVYLGIIPVYAPGFHLSQQQLFTLIFNKAVFTTVSFFLFATTIYYFSQLLHQHRDELSHKNSLFLAAVVELKDLNKMKDEFISTASHELRTPLAILRENLSLIEDGVVGEVNTKQSELLVSARANLDRLAEILNNLLDISKLDAHSLQLKKAKTDLSELARSAVEFLQPKASAKNIALDEICPKQVWVWVDPNQIFRVFVNLIDNAIKYIPENSKITVGIESGKNEVSVYVKDNGPGISDQDVLKVFQRFVRLEKDPALTPPKGFGLGLSICQGIVEVHGGKLCVESKLGQGTKFIFTIPKADLND</sequence>
<dbReference type="InterPro" id="IPR050736">
    <property type="entry name" value="Sensor_HK_Regulatory"/>
</dbReference>
<dbReference type="AlphaFoldDB" id="A0A1F4TM95"/>
<organism evidence="14 15">
    <name type="scientific">candidate division WOR-1 bacterium RIFOXYC2_FULL_41_25</name>
    <dbReference type="NCBI Taxonomy" id="1802586"/>
    <lineage>
        <taxon>Bacteria</taxon>
        <taxon>Bacillati</taxon>
        <taxon>Saganbacteria</taxon>
    </lineage>
</organism>
<evidence type="ECO:0000313" key="14">
    <source>
        <dbReference type="EMBL" id="OGC33814.1"/>
    </source>
</evidence>
<comment type="catalytic activity">
    <reaction evidence="1">
        <text>ATP + protein L-histidine = ADP + protein N-phospho-L-histidine.</text>
        <dbReference type="EC" id="2.7.13.3"/>
    </reaction>
</comment>
<keyword evidence="8" id="KW-0418">Kinase</keyword>
<protein>
    <recommendedName>
        <fullName evidence="3">histidine kinase</fullName>
        <ecNumber evidence="3">2.7.13.3</ecNumber>
    </recommendedName>
</protein>
<comment type="caution">
    <text evidence="14">The sequence shown here is derived from an EMBL/GenBank/DDBJ whole genome shotgun (WGS) entry which is preliminary data.</text>
</comment>
<dbReference type="Pfam" id="PF00512">
    <property type="entry name" value="HisKA"/>
    <property type="match status" value="1"/>
</dbReference>
<feature type="transmembrane region" description="Helical" evidence="12">
    <location>
        <begin position="21"/>
        <end position="41"/>
    </location>
</feature>
<evidence type="ECO:0000256" key="10">
    <source>
        <dbReference type="ARBA" id="ARBA00023012"/>
    </source>
</evidence>
<dbReference type="SMART" id="SM00387">
    <property type="entry name" value="HATPase_c"/>
    <property type="match status" value="1"/>
</dbReference>
<keyword evidence="12" id="KW-1133">Transmembrane helix</keyword>
<evidence type="ECO:0000256" key="9">
    <source>
        <dbReference type="ARBA" id="ARBA00022840"/>
    </source>
</evidence>
<dbReference type="InterPro" id="IPR005467">
    <property type="entry name" value="His_kinase_dom"/>
</dbReference>
<keyword evidence="7" id="KW-0547">Nucleotide-binding</keyword>
<dbReference type="InterPro" id="IPR003661">
    <property type="entry name" value="HisK_dim/P_dom"/>
</dbReference>
<dbReference type="SUPFAM" id="SSF47384">
    <property type="entry name" value="Homodimeric domain of signal transducing histidine kinase"/>
    <property type="match status" value="1"/>
</dbReference>
<dbReference type="Pfam" id="PF02518">
    <property type="entry name" value="HATPase_c"/>
    <property type="match status" value="1"/>
</dbReference>
<dbReference type="PRINTS" id="PR00344">
    <property type="entry name" value="BCTRLSENSOR"/>
</dbReference>
<keyword evidence="12" id="KW-0812">Transmembrane</keyword>
<feature type="transmembrane region" description="Helical" evidence="12">
    <location>
        <begin position="131"/>
        <end position="157"/>
    </location>
</feature>
<keyword evidence="5" id="KW-0597">Phosphoprotein</keyword>
<dbReference type="InterPro" id="IPR004358">
    <property type="entry name" value="Sig_transdc_His_kin-like_C"/>
</dbReference>
<evidence type="ECO:0000256" key="1">
    <source>
        <dbReference type="ARBA" id="ARBA00000085"/>
    </source>
</evidence>
<dbReference type="PANTHER" id="PTHR43711">
    <property type="entry name" value="TWO-COMPONENT HISTIDINE KINASE"/>
    <property type="match status" value="1"/>
</dbReference>
<dbReference type="InterPro" id="IPR036890">
    <property type="entry name" value="HATPase_C_sf"/>
</dbReference>
<name>A0A1F4TM95_UNCSA</name>
<feature type="transmembrane region" description="Helical" evidence="12">
    <location>
        <begin position="47"/>
        <end position="70"/>
    </location>
</feature>
<dbReference type="FunFam" id="3.30.565.10:FF:000023">
    <property type="entry name" value="PAS domain-containing sensor histidine kinase"/>
    <property type="match status" value="1"/>
</dbReference>
<evidence type="ECO:0000256" key="2">
    <source>
        <dbReference type="ARBA" id="ARBA00004236"/>
    </source>
</evidence>
<dbReference type="EMBL" id="MEUI01000027">
    <property type="protein sequence ID" value="OGC33814.1"/>
    <property type="molecule type" value="Genomic_DNA"/>
</dbReference>
<dbReference type="CDD" id="cd00075">
    <property type="entry name" value="HATPase"/>
    <property type="match status" value="1"/>
</dbReference>
<dbReference type="GO" id="GO:0005886">
    <property type="term" value="C:plasma membrane"/>
    <property type="evidence" value="ECO:0007669"/>
    <property type="project" value="UniProtKB-SubCell"/>
</dbReference>
<feature type="transmembrane region" description="Helical" evidence="12">
    <location>
        <begin position="169"/>
        <end position="193"/>
    </location>
</feature>
<keyword evidence="4" id="KW-1003">Cell membrane</keyword>
<reference evidence="14 15" key="1">
    <citation type="journal article" date="2016" name="Nat. Commun.">
        <title>Thousands of microbial genomes shed light on interconnected biogeochemical processes in an aquifer system.</title>
        <authorList>
            <person name="Anantharaman K."/>
            <person name="Brown C.T."/>
            <person name="Hug L.A."/>
            <person name="Sharon I."/>
            <person name="Castelle C.J."/>
            <person name="Probst A.J."/>
            <person name="Thomas B.C."/>
            <person name="Singh A."/>
            <person name="Wilkins M.J."/>
            <person name="Karaoz U."/>
            <person name="Brodie E.L."/>
            <person name="Williams K.H."/>
            <person name="Hubbard S.S."/>
            <person name="Banfield J.F."/>
        </authorList>
    </citation>
    <scope>NUCLEOTIDE SEQUENCE [LARGE SCALE GENOMIC DNA]</scope>
</reference>
<dbReference type="InterPro" id="IPR003594">
    <property type="entry name" value="HATPase_dom"/>
</dbReference>
<feature type="domain" description="Histidine kinase" evidence="13">
    <location>
        <begin position="231"/>
        <end position="450"/>
    </location>
</feature>
<dbReference type="GO" id="GO:0005524">
    <property type="term" value="F:ATP binding"/>
    <property type="evidence" value="ECO:0007669"/>
    <property type="project" value="UniProtKB-KW"/>
</dbReference>
<comment type="subcellular location">
    <subcellularLocation>
        <location evidence="2">Cell membrane</location>
    </subcellularLocation>
</comment>
<dbReference type="InterPro" id="IPR036097">
    <property type="entry name" value="HisK_dim/P_sf"/>
</dbReference>
<feature type="transmembrane region" description="Helical" evidence="12">
    <location>
        <begin position="106"/>
        <end position="124"/>
    </location>
</feature>
<evidence type="ECO:0000256" key="7">
    <source>
        <dbReference type="ARBA" id="ARBA00022741"/>
    </source>
</evidence>
<dbReference type="EC" id="2.7.13.3" evidence="3"/>
<proteinExistence type="predicted"/>
<evidence type="ECO:0000256" key="12">
    <source>
        <dbReference type="SAM" id="Phobius"/>
    </source>
</evidence>
<dbReference type="Gene3D" id="3.30.565.10">
    <property type="entry name" value="Histidine kinase-like ATPase, C-terminal domain"/>
    <property type="match status" value="1"/>
</dbReference>
<keyword evidence="10" id="KW-0902">Two-component regulatory system</keyword>
<evidence type="ECO:0000256" key="6">
    <source>
        <dbReference type="ARBA" id="ARBA00022679"/>
    </source>
</evidence>
<dbReference type="GO" id="GO:0000155">
    <property type="term" value="F:phosphorelay sensor kinase activity"/>
    <property type="evidence" value="ECO:0007669"/>
    <property type="project" value="InterPro"/>
</dbReference>
<dbReference type="CDD" id="cd00082">
    <property type="entry name" value="HisKA"/>
    <property type="match status" value="1"/>
</dbReference>
<keyword evidence="6" id="KW-0808">Transferase</keyword>
<evidence type="ECO:0000256" key="5">
    <source>
        <dbReference type="ARBA" id="ARBA00022553"/>
    </source>
</evidence>
<dbReference type="Proteomes" id="UP000177309">
    <property type="component" value="Unassembled WGS sequence"/>
</dbReference>
<evidence type="ECO:0000256" key="11">
    <source>
        <dbReference type="ARBA" id="ARBA00023136"/>
    </source>
</evidence>
<feature type="transmembrane region" description="Helical" evidence="12">
    <location>
        <begin position="77"/>
        <end position="100"/>
    </location>
</feature>
<gene>
    <name evidence="14" type="ORF">A2462_01805</name>
</gene>
<evidence type="ECO:0000256" key="8">
    <source>
        <dbReference type="ARBA" id="ARBA00022777"/>
    </source>
</evidence>
<keyword evidence="11 12" id="KW-0472">Membrane</keyword>
<keyword evidence="9" id="KW-0067">ATP-binding</keyword>
<dbReference type="SMART" id="SM00388">
    <property type="entry name" value="HisKA"/>
    <property type="match status" value="1"/>
</dbReference>
<dbReference type="PROSITE" id="PS50109">
    <property type="entry name" value="HIS_KIN"/>
    <property type="match status" value="1"/>
</dbReference>
<evidence type="ECO:0000256" key="4">
    <source>
        <dbReference type="ARBA" id="ARBA00022475"/>
    </source>
</evidence>
<dbReference type="PANTHER" id="PTHR43711:SF1">
    <property type="entry name" value="HISTIDINE KINASE 1"/>
    <property type="match status" value="1"/>
</dbReference>
<evidence type="ECO:0000256" key="3">
    <source>
        <dbReference type="ARBA" id="ARBA00012438"/>
    </source>
</evidence>
<dbReference type="SUPFAM" id="SSF55874">
    <property type="entry name" value="ATPase domain of HSP90 chaperone/DNA topoisomerase II/histidine kinase"/>
    <property type="match status" value="1"/>
</dbReference>
<evidence type="ECO:0000259" key="13">
    <source>
        <dbReference type="PROSITE" id="PS50109"/>
    </source>
</evidence>